<proteinExistence type="predicted"/>
<sequence length="88" mass="10436">MRRSDRAAFIGGSFFAAISGEEQFGLEEIFIKKMIKQHLSQYHFTPEEPEAESIYRMLMDRVQQRRETDDSELYEMIEDEVYSFITNA</sequence>
<evidence type="ECO:0000313" key="2">
    <source>
        <dbReference type="Proteomes" id="UP000031982"/>
    </source>
</evidence>
<gene>
    <name evidence="1" type="ORF">SD77_2258</name>
</gene>
<dbReference type="Proteomes" id="UP000031982">
    <property type="component" value="Unassembled WGS sequence"/>
</dbReference>
<dbReference type="Pfam" id="PF14164">
    <property type="entry name" value="YqzH"/>
    <property type="match status" value="1"/>
</dbReference>
<protein>
    <submittedName>
        <fullName evidence="1">Uncharacterized protein</fullName>
    </submittedName>
</protein>
<comment type="caution">
    <text evidence="1">The sequence shown here is derived from an EMBL/GenBank/DDBJ whole genome shotgun (WGS) entry which is preliminary data.</text>
</comment>
<evidence type="ECO:0000313" key="1">
    <source>
        <dbReference type="EMBL" id="KIL79804.1"/>
    </source>
</evidence>
<dbReference type="InterPro" id="IPR025546">
    <property type="entry name" value="YqzH"/>
</dbReference>
<dbReference type="EMBL" id="JXLP01000002">
    <property type="protein sequence ID" value="KIL79804.1"/>
    <property type="molecule type" value="Genomic_DNA"/>
</dbReference>
<keyword evidence="2" id="KW-1185">Reference proteome</keyword>
<organism evidence="1 2">
    <name type="scientific">Bacillus badius</name>
    <dbReference type="NCBI Taxonomy" id="1455"/>
    <lineage>
        <taxon>Bacteria</taxon>
        <taxon>Bacillati</taxon>
        <taxon>Bacillota</taxon>
        <taxon>Bacilli</taxon>
        <taxon>Bacillales</taxon>
        <taxon>Bacillaceae</taxon>
        <taxon>Pseudobacillus</taxon>
    </lineage>
</organism>
<reference evidence="1 2" key="1">
    <citation type="submission" date="2015-01" db="EMBL/GenBank/DDBJ databases">
        <title>Genome Assembly of Bacillus badius MTCC 1458.</title>
        <authorList>
            <person name="Verma A."/>
            <person name="Khatri I."/>
            <person name="Mual P."/>
            <person name="Subramanian S."/>
            <person name="Krishnamurthi S."/>
        </authorList>
    </citation>
    <scope>NUCLEOTIDE SEQUENCE [LARGE SCALE GENOMIC DNA]</scope>
    <source>
        <strain evidence="1 2">MTCC 1458</strain>
    </source>
</reference>
<accession>A0ABR5AYI6</accession>
<name>A0ABR5AYI6_BACBA</name>